<accession>A0A1G1SYR7</accession>
<evidence type="ECO:0000313" key="3">
    <source>
        <dbReference type="Proteomes" id="UP000177506"/>
    </source>
</evidence>
<feature type="chain" id="PRO_5009578557" evidence="1">
    <location>
        <begin position="25"/>
        <end position="197"/>
    </location>
</feature>
<sequence length="197" mass="22316">MKNRYSRWLLLLALGPLFGQCSKAPEPAPRTDYRQEGITLMQQLKPQLTGTWDLHRVAITRLRNDASQMQAGITKDTVFQYFAALTLAPAVASRSTPRDPQYGEFEGALQYKGKVFPVYICLRITSDYAQTHQGPQALFALDLNRVLGSYPPDADERFLLDLGILQSYFYLENTPGQPGMVWRGLGKGVNRIEFQKR</sequence>
<dbReference type="RefSeq" id="WP_070746060.1">
    <property type="nucleotide sequence ID" value="NZ_MDZA01000412.1"/>
</dbReference>
<gene>
    <name evidence="2" type="ORF">BEN49_12065</name>
</gene>
<evidence type="ECO:0000313" key="2">
    <source>
        <dbReference type="EMBL" id="OGX83756.1"/>
    </source>
</evidence>
<reference evidence="2 3" key="1">
    <citation type="submission" date="2016-08" db="EMBL/GenBank/DDBJ databases">
        <title>Hymenobacter coccineus sp. nov., Hymenobacter lapidarius sp. nov. and Hymenobacter glacialis sp. nov., isolated from Antarctic soil.</title>
        <authorList>
            <person name="Sedlacek I."/>
            <person name="Kralova S."/>
            <person name="Kyrova K."/>
            <person name="Maslanova I."/>
            <person name="Stankova E."/>
            <person name="Vrbovska V."/>
            <person name="Nemec M."/>
            <person name="Bartak M."/>
            <person name="Svec P."/>
            <person name="Busse H.-J."/>
            <person name="Pantucek R."/>
        </authorList>
    </citation>
    <scope>NUCLEOTIDE SEQUENCE [LARGE SCALE GENOMIC DNA]</scope>
    <source>
        <strain evidence="2 3">CCM 8649</strain>
    </source>
</reference>
<keyword evidence="1" id="KW-0732">Signal</keyword>
<protein>
    <submittedName>
        <fullName evidence="2">Uncharacterized protein</fullName>
    </submittedName>
</protein>
<dbReference type="AlphaFoldDB" id="A0A1G1SYR7"/>
<feature type="signal peptide" evidence="1">
    <location>
        <begin position="1"/>
        <end position="24"/>
    </location>
</feature>
<name>A0A1G1SYR7_9BACT</name>
<keyword evidence="3" id="KW-1185">Reference proteome</keyword>
<dbReference type="OrthoDB" id="878045at2"/>
<dbReference type="Proteomes" id="UP000177506">
    <property type="component" value="Unassembled WGS sequence"/>
</dbReference>
<organism evidence="2 3">
    <name type="scientific">Hymenobacter coccineus</name>
    <dbReference type="NCBI Taxonomy" id="1908235"/>
    <lineage>
        <taxon>Bacteria</taxon>
        <taxon>Pseudomonadati</taxon>
        <taxon>Bacteroidota</taxon>
        <taxon>Cytophagia</taxon>
        <taxon>Cytophagales</taxon>
        <taxon>Hymenobacteraceae</taxon>
        <taxon>Hymenobacter</taxon>
    </lineage>
</organism>
<dbReference type="EMBL" id="MDZA01000412">
    <property type="protein sequence ID" value="OGX83756.1"/>
    <property type="molecule type" value="Genomic_DNA"/>
</dbReference>
<evidence type="ECO:0000256" key="1">
    <source>
        <dbReference type="SAM" id="SignalP"/>
    </source>
</evidence>
<comment type="caution">
    <text evidence="2">The sequence shown here is derived from an EMBL/GenBank/DDBJ whole genome shotgun (WGS) entry which is preliminary data.</text>
</comment>
<proteinExistence type="predicted"/>